<feature type="domain" description="Heterokaryon incompatibility" evidence="1">
    <location>
        <begin position="180"/>
        <end position="336"/>
    </location>
</feature>
<dbReference type="OrthoDB" id="3830909at2759"/>
<reference evidence="2" key="1">
    <citation type="journal article" date="2020" name="Stud. Mycol.">
        <title>101 Dothideomycetes genomes: a test case for predicting lifestyles and emergence of pathogens.</title>
        <authorList>
            <person name="Haridas S."/>
            <person name="Albert R."/>
            <person name="Binder M."/>
            <person name="Bloem J."/>
            <person name="Labutti K."/>
            <person name="Salamov A."/>
            <person name="Andreopoulos B."/>
            <person name="Baker S."/>
            <person name="Barry K."/>
            <person name="Bills G."/>
            <person name="Bluhm B."/>
            <person name="Cannon C."/>
            <person name="Castanera R."/>
            <person name="Culley D."/>
            <person name="Daum C."/>
            <person name="Ezra D."/>
            <person name="Gonzalez J."/>
            <person name="Henrissat B."/>
            <person name="Kuo A."/>
            <person name="Liang C."/>
            <person name="Lipzen A."/>
            <person name="Lutzoni F."/>
            <person name="Magnuson J."/>
            <person name="Mondo S."/>
            <person name="Nolan M."/>
            <person name="Ohm R."/>
            <person name="Pangilinan J."/>
            <person name="Park H.-J."/>
            <person name="Ramirez L."/>
            <person name="Alfaro M."/>
            <person name="Sun H."/>
            <person name="Tritt A."/>
            <person name="Yoshinaga Y."/>
            <person name="Zwiers L.-H."/>
            <person name="Turgeon B."/>
            <person name="Goodwin S."/>
            <person name="Spatafora J."/>
            <person name="Crous P."/>
            <person name="Grigoriev I."/>
        </authorList>
    </citation>
    <scope>NUCLEOTIDE SEQUENCE</scope>
    <source>
        <strain evidence="2">CBS 207.26</strain>
    </source>
</reference>
<accession>A0A6A6E9N4</accession>
<evidence type="ECO:0000259" key="1">
    <source>
        <dbReference type="Pfam" id="PF06985"/>
    </source>
</evidence>
<dbReference type="Proteomes" id="UP000800200">
    <property type="component" value="Unassembled WGS sequence"/>
</dbReference>
<evidence type="ECO:0000313" key="3">
    <source>
        <dbReference type="Proteomes" id="UP000800200"/>
    </source>
</evidence>
<name>A0A6A6E9N4_9PEZI</name>
<evidence type="ECO:0000313" key="2">
    <source>
        <dbReference type="EMBL" id="KAF2188524.1"/>
    </source>
</evidence>
<dbReference type="Pfam" id="PF06985">
    <property type="entry name" value="HET"/>
    <property type="match status" value="1"/>
</dbReference>
<keyword evidence="3" id="KW-1185">Reference proteome</keyword>
<proteinExistence type="predicted"/>
<organism evidence="2 3">
    <name type="scientific">Zopfia rhizophila CBS 207.26</name>
    <dbReference type="NCBI Taxonomy" id="1314779"/>
    <lineage>
        <taxon>Eukaryota</taxon>
        <taxon>Fungi</taxon>
        <taxon>Dikarya</taxon>
        <taxon>Ascomycota</taxon>
        <taxon>Pezizomycotina</taxon>
        <taxon>Dothideomycetes</taxon>
        <taxon>Dothideomycetes incertae sedis</taxon>
        <taxon>Zopfiaceae</taxon>
        <taxon>Zopfia</taxon>
    </lineage>
</organism>
<dbReference type="InterPro" id="IPR010730">
    <property type="entry name" value="HET"/>
</dbReference>
<dbReference type="AlphaFoldDB" id="A0A6A6E9N4"/>
<protein>
    <submittedName>
        <fullName evidence="2">HET-domain-containing protein</fullName>
    </submittedName>
</protein>
<dbReference type="PANTHER" id="PTHR33112">
    <property type="entry name" value="DOMAIN PROTEIN, PUTATIVE-RELATED"/>
    <property type="match status" value="1"/>
</dbReference>
<sequence length="652" mass="73262">MEAIDLSQCPHDIPFDCRVCCAYRENSLVPQSFVASGWYFEWDNVSQAAKRGCIVCSVLCSAILAVITEPTRSMMAHVSNSEGFHLTASGKTRIHSLELYSHEKAPSAFPAVPLARDICISGASWDCFKLAKSWLHNCLSTHTTCTLTHKSRLPTRLIDVGSSTADPHLYIPKVGEQADYIALSHCWGIGKPPLRTTVSNLSVLCRGMPLSDLPRNFQDAVSVTRAFGVKYLWIDSLCVLQDGIDDWVSESAYMGHIYTNALFVLAAAAGDGCYSGFLDGKKREPGVAIIFGQGIKGEESSLSVRHLPRMTDTYGAHFRLTNRRSKLSTRGWAFQEQILARRILAYSDEEMSWECLEHSLCECQTIADMPKSINAKLLINDALKDRSAFYPTWTSFIQEYTLRELSFISDRLPAFAGIAARVHSSTTGRYLAGIWSNYLLHGLAWLAHGESQLYEYGGFHAKFDSRRQEKHYAPSWSWASITGPIAFWSVTAKHEPMWDIGIQGIRFETQGASQYGSPKEASLELTGRLTKVMIGTPKVKDGRLDSFRVFLPEMSFCNPGKKVEFYANPDIWNKDYYLFSEPHYLLSLFHYEDNNRPRHQDEFCTDAAGLALVLRRAGKENDCYERVACVLITKEEHAQCSEISKETKFTLI</sequence>
<dbReference type="PANTHER" id="PTHR33112:SF16">
    <property type="entry name" value="HETEROKARYON INCOMPATIBILITY DOMAIN-CONTAINING PROTEIN"/>
    <property type="match status" value="1"/>
</dbReference>
<dbReference type="EMBL" id="ML994623">
    <property type="protein sequence ID" value="KAF2188524.1"/>
    <property type="molecule type" value="Genomic_DNA"/>
</dbReference>
<gene>
    <name evidence="2" type="ORF">K469DRAFT_627092</name>
</gene>